<comment type="subcellular location">
    <subcellularLocation>
        <location evidence="1">Golgi apparatus membrane</location>
        <topology evidence="1">Single-pass type IV membrane protein</topology>
    </subcellularLocation>
</comment>
<dbReference type="STRING" id="1151754.M9M6K8"/>
<sequence length="248" mass="27273">MSRDPYHDFASDLKSSLASARSLSESYRQLVARSAASSASGAGGSSSRRTSSEIDSAHDRLSDAIEGLRQDVEDVKQSVAVVERSGPERFGVTPDELRRRKAFVEECEAEIKALSKVVKQSAPDGRRGGSGFDSVKIDVDGQDEDATEAFEREQQQILMSRQDSTLDKIGTTLNSLRNQAGMMGQEIGEQIEIIDAFDGEVEQSQGRLGKAMRKMDEVVRISDERLGGWCVWILIVVLFLLLLVVFLI</sequence>
<evidence type="ECO:0000313" key="13">
    <source>
        <dbReference type="Proteomes" id="UP000011976"/>
    </source>
</evidence>
<evidence type="ECO:0000256" key="5">
    <source>
        <dbReference type="ARBA" id="ARBA00022927"/>
    </source>
</evidence>
<proteinExistence type="inferred from homology"/>
<dbReference type="CDD" id="cd15851">
    <property type="entry name" value="SNARE_Syntaxin6"/>
    <property type="match status" value="1"/>
</dbReference>
<keyword evidence="7" id="KW-0333">Golgi apparatus</keyword>
<feature type="region of interest" description="Disordered" evidence="9">
    <location>
        <begin position="34"/>
        <end position="63"/>
    </location>
</feature>
<evidence type="ECO:0000256" key="1">
    <source>
        <dbReference type="ARBA" id="ARBA00004409"/>
    </source>
</evidence>
<evidence type="ECO:0000259" key="11">
    <source>
        <dbReference type="PROSITE" id="PS50192"/>
    </source>
</evidence>
<dbReference type="Gene3D" id="1.20.58.90">
    <property type="match status" value="1"/>
</dbReference>
<dbReference type="SMART" id="SM00397">
    <property type="entry name" value="t_SNARE"/>
    <property type="match status" value="1"/>
</dbReference>
<evidence type="ECO:0000256" key="6">
    <source>
        <dbReference type="ARBA" id="ARBA00022989"/>
    </source>
</evidence>
<reference evidence="13" key="1">
    <citation type="journal article" date="2013" name="Genome Announc.">
        <title>Genome sequence of the basidiomycetous yeast Pseudozyma antarctica T-34, a producer of the glycolipid biosurfactants mannosylerythritol lipids.</title>
        <authorList>
            <person name="Morita T."/>
            <person name="Koike H."/>
            <person name="Koyama Y."/>
            <person name="Hagiwara H."/>
            <person name="Ito E."/>
            <person name="Fukuoka T."/>
            <person name="Imura T."/>
            <person name="Machida M."/>
            <person name="Kitamoto D."/>
        </authorList>
    </citation>
    <scope>NUCLEOTIDE SEQUENCE [LARGE SCALE GENOMIC DNA]</scope>
    <source>
        <strain evidence="13">T-34</strain>
    </source>
</reference>
<evidence type="ECO:0000256" key="2">
    <source>
        <dbReference type="ARBA" id="ARBA00009063"/>
    </source>
</evidence>
<dbReference type="SUPFAM" id="SSF58038">
    <property type="entry name" value="SNARE fusion complex"/>
    <property type="match status" value="1"/>
</dbReference>
<dbReference type="Pfam" id="PF09177">
    <property type="entry name" value="STX6_10_61_N"/>
    <property type="match status" value="1"/>
</dbReference>
<dbReference type="InterPro" id="IPR015260">
    <property type="entry name" value="Syntaxin-6/10/61_N"/>
</dbReference>
<evidence type="ECO:0000256" key="8">
    <source>
        <dbReference type="ARBA" id="ARBA00023136"/>
    </source>
</evidence>
<dbReference type="InterPro" id="IPR010989">
    <property type="entry name" value="SNARE"/>
</dbReference>
<dbReference type="PANTHER" id="PTHR12791">
    <property type="entry name" value="GOLGI SNARE BET1-RELATED"/>
    <property type="match status" value="1"/>
</dbReference>
<feature type="compositionally biased region" description="Low complexity" evidence="9">
    <location>
        <begin position="34"/>
        <end position="49"/>
    </location>
</feature>
<dbReference type="AlphaFoldDB" id="M9M6K8"/>
<evidence type="ECO:0000256" key="7">
    <source>
        <dbReference type="ARBA" id="ARBA00023034"/>
    </source>
</evidence>
<comment type="similarity">
    <text evidence="2">Belongs to the syntaxin family.</text>
</comment>
<dbReference type="Proteomes" id="UP000011976">
    <property type="component" value="Unassembled WGS sequence"/>
</dbReference>
<keyword evidence="3" id="KW-0813">Transport</keyword>
<dbReference type="GO" id="GO:0015031">
    <property type="term" value="P:protein transport"/>
    <property type="evidence" value="ECO:0007669"/>
    <property type="project" value="UniProtKB-KW"/>
</dbReference>
<name>M9M6K8_PSEA3</name>
<keyword evidence="6 10" id="KW-1133">Transmembrane helix</keyword>
<accession>M9M6K8</accession>
<feature type="domain" description="T-SNARE coiled-coil homology" evidence="11">
    <location>
        <begin position="156"/>
        <end position="218"/>
    </location>
</feature>
<dbReference type="InterPro" id="IPR000727">
    <property type="entry name" value="T_SNARE_dom"/>
</dbReference>
<dbReference type="EMBL" id="DF196788">
    <property type="protein sequence ID" value="GAC76445.1"/>
    <property type="molecule type" value="Genomic_DNA"/>
</dbReference>
<evidence type="ECO:0000256" key="9">
    <source>
        <dbReference type="SAM" id="MobiDB-lite"/>
    </source>
</evidence>
<dbReference type="GO" id="GO:0048193">
    <property type="term" value="P:Golgi vesicle transport"/>
    <property type="evidence" value="ECO:0007669"/>
    <property type="project" value="InterPro"/>
</dbReference>
<evidence type="ECO:0000256" key="3">
    <source>
        <dbReference type="ARBA" id="ARBA00022448"/>
    </source>
</evidence>
<feature type="compositionally biased region" description="Basic and acidic residues" evidence="9">
    <location>
        <begin position="50"/>
        <end position="63"/>
    </location>
</feature>
<gene>
    <name evidence="12" type="ORF">PANT_22d00029</name>
</gene>
<dbReference type="PROSITE" id="PS50192">
    <property type="entry name" value="T_SNARE"/>
    <property type="match status" value="1"/>
</dbReference>
<evidence type="ECO:0000313" key="12">
    <source>
        <dbReference type="EMBL" id="GAC76445.1"/>
    </source>
</evidence>
<dbReference type="Gene3D" id="1.20.5.110">
    <property type="match status" value="1"/>
</dbReference>
<dbReference type="SUPFAM" id="SSF47661">
    <property type="entry name" value="t-snare proteins"/>
    <property type="match status" value="1"/>
</dbReference>
<keyword evidence="8 10" id="KW-0472">Membrane</keyword>
<evidence type="ECO:0000256" key="4">
    <source>
        <dbReference type="ARBA" id="ARBA00022692"/>
    </source>
</evidence>
<evidence type="ECO:0000256" key="10">
    <source>
        <dbReference type="SAM" id="Phobius"/>
    </source>
</evidence>
<dbReference type="GO" id="GO:0000139">
    <property type="term" value="C:Golgi membrane"/>
    <property type="evidence" value="ECO:0007669"/>
    <property type="project" value="UniProtKB-SubCell"/>
</dbReference>
<keyword evidence="5" id="KW-0653">Protein transport</keyword>
<protein>
    <submittedName>
        <fullName evidence="12">Sodium/hydrogen exchanger protein</fullName>
    </submittedName>
</protein>
<dbReference type="OrthoDB" id="546861at2759"/>
<feature type="transmembrane region" description="Helical" evidence="10">
    <location>
        <begin position="226"/>
        <end position="247"/>
    </location>
</feature>
<keyword evidence="4 10" id="KW-0812">Transmembrane</keyword>
<organism evidence="12 13">
    <name type="scientific">Pseudozyma antarctica (strain T-34)</name>
    <name type="common">Yeast</name>
    <name type="synonym">Candida antarctica</name>
    <dbReference type="NCBI Taxonomy" id="1151754"/>
    <lineage>
        <taxon>Eukaryota</taxon>
        <taxon>Fungi</taxon>
        <taxon>Dikarya</taxon>
        <taxon>Basidiomycota</taxon>
        <taxon>Ustilaginomycotina</taxon>
        <taxon>Ustilaginomycetes</taxon>
        <taxon>Ustilaginales</taxon>
        <taxon>Ustilaginaceae</taxon>
        <taxon>Moesziomyces</taxon>
    </lineage>
</organism>